<feature type="compositionally biased region" description="Basic and acidic residues" evidence="2">
    <location>
        <begin position="873"/>
        <end position="887"/>
    </location>
</feature>
<feature type="compositionally biased region" description="Polar residues" evidence="2">
    <location>
        <begin position="430"/>
        <end position="445"/>
    </location>
</feature>
<dbReference type="HOGENOM" id="CLU_282939_0_0_1"/>
<keyword evidence="1" id="KW-0175">Coiled coil</keyword>
<feature type="compositionally biased region" description="Polar residues" evidence="2">
    <location>
        <begin position="135"/>
        <end position="150"/>
    </location>
</feature>
<dbReference type="EMBL" id="GG662677">
    <property type="protein sequence ID" value="EAR82315.2"/>
    <property type="molecule type" value="Genomic_DNA"/>
</dbReference>
<dbReference type="KEGG" id="tet:TTHERM_01194740"/>
<gene>
    <name evidence="3" type="ORF">TTHERM_01194740</name>
</gene>
<organism evidence="3 4">
    <name type="scientific">Tetrahymena thermophila (strain SB210)</name>
    <dbReference type="NCBI Taxonomy" id="312017"/>
    <lineage>
        <taxon>Eukaryota</taxon>
        <taxon>Sar</taxon>
        <taxon>Alveolata</taxon>
        <taxon>Ciliophora</taxon>
        <taxon>Intramacronucleata</taxon>
        <taxon>Oligohymenophorea</taxon>
        <taxon>Hymenostomatida</taxon>
        <taxon>Tetrahymenina</taxon>
        <taxon>Tetrahymenidae</taxon>
        <taxon>Tetrahymena</taxon>
    </lineage>
</organism>
<evidence type="ECO:0000256" key="1">
    <source>
        <dbReference type="SAM" id="Coils"/>
    </source>
</evidence>
<feature type="region of interest" description="Disordered" evidence="2">
    <location>
        <begin position="1"/>
        <end position="20"/>
    </location>
</feature>
<feature type="region of interest" description="Disordered" evidence="2">
    <location>
        <begin position="430"/>
        <end position="452"/>
    </location>
</feature>
<dbReference type="GeneID" id="7833728"/>
<accession>Q22AK1</accession>
<name>Q22AK1_TETTS</name>
<feature type="compositionally biased region" description="Polar residues" evidence="2">
    <location>
        <begin position="1"/>
        <end position="16"/>
    </location>
</feature>
<keyword evidence="4" id="KW-1185">Reference proteome</keyword>
<dbReference type="Proteomes" id="UP000009168">
    <property type="component" value="Unassembled WGS sequence"/>
</dbReference>
<feature type="region of interest" description="Disordered" evidence="2">
    <location>
        <begin position="873"/>
        <end position="895"/>
    </location>
</feature>
<dbReference type="InParanoid" id="Q22AK1"/>
<evidence type="ECO:0000313" key="4">
    <source>
        <dbReference type="Proteomes" id="UP000009168"/>
    </source>
</evidence>
<evidence type="ECO:0000313" key="3">
    <source>
        <dbReference type="EMBL" id="EAR82315.2"/>
    </source>
</evidence>
<protein>
    <submittedName>
        <fullName evidence="3">Uncharacterized protein</fullName>
    </submittedName>
</protein>
<sequence length="1084" mass="127394">MYQQQAQDNKQGNTNRLVPHNGHVNKIIRSKNILNSIAKEDQMNDQYANSPISTPFKKIRYSTLRSEQLSSPEQTTLNLSLTNNQNGVFSGTFYGGMNSSQVNNSKQTLENVRTEYFQHNAQNQSSIQQNTTQSRVNSFQNEQKGVQQSKSNNLVPQLRLNKVISGYANQVNSIESLDIDSSSCTNRASKERKRSIENFRSKIIINGFFTERQSCTSRCEDHRKGREISPQTKRVLKEKDTNKKLITLKQTSHQVQQVNDKKNTFQQPKTKDENTKLWVNKTDKIQEEEFSNPQLEFEHLNQRRLSMKPIFNRESEQAQNIQRSQDNIIDGYYSPIASQNQINIQQQMSRHSISTAYENKQRKTSKQNQDGILHSSQVSDQQKNIIATIKNISTNFQQHSQLKSSLKQSKNQNQQISKQLTSLAIKKCVSNQSQQQKSPTLSSNNSKREKLNLKKEDTLNNQSVKIPDRQIFFLDQNEKTIQDGAFLKYKTESDLYKHATSSNQKNTIQFNLSAVAQEKQDEMNQNSSGDLNDKQKILMTKSVPNLDKMYKNNLQKIVNTIQKQQNISKQSRLQQFLENQATKKSNKIYISKGLNVKNQGDLIEFWNTLKEKIYAKNNVELVFKKNKFEQKCLNAMMEIVENINQLTSNDNASFWQYNQFIDFLGNIINLLQQNQQFSYYFLIRLYSIQGKFSYQCGNIYNALKSFLAAKRLANQYKDYKFKLKMHKHLGLCFKLIKDLRQAKSQFMKMLLLSWFLDDRDSELQSYDELGIVFYYECDIPLAQRLHQRLCFDIVEGEDSKAKQSAVDNFKQKLKYSDQQKNIEFTEEFQEKLKKTKKIRMKNQNTDIEEVNFSDSSDEEPDYYLREILQQDLQKQEQRENERMEQLKSENSQRNIKLRYSKFTQEREHSKEQDQIYQRIQNSLLFSQNNEPEKKKNPTILISHLSRNRSSNNYKETTVKEYQYFHWKKYQDHIQEIKNQQQSQVNPSIVQNFKRNSVIRFNDEQTPVSLTNIKTQNNIQQLPIENSQDANLFRFVVSNHNLKILTVSLEKLRKQILLLLENIERYESNLKNQNVPAKRNGFFFH</sequence>
<evidence type="ECO:0000256" key="2">
    <source>
        <dbReference type="SAM" id="MobiDB-lite"/>
    </source>
</evidence>
<dbReference type="RefSeq" id="XP_001029978.2">
    <property type="nucleotide sequence ID" value="XM_001029978.2"/>
</dbReference>
<reference evidence="4" key="1">
    <citation type="journal article" date="2006" name="PLoS Biol.">
        <title>Macronuclear genome sequence of the ciliate Tetrahymena thermophila, a model eukaryote.</title>
        <authorList>
            <person name="Eisen J.A."/>
            <person name="Coyne R.S."/>
            <person name="Wu M."/>
            <person name="Wu D."/>
            <person name="Thiagarajan M."/>
            <person name="Wortman J.R."/>
            <person name="Badger J.H."/>
            <person name="Ren Q."/>
            <person name="Amedeo P."/>
            <person name="Jones K.M."/>
            <person name="Tallon L.J."/>
            <person name="Delcher A.L."/>
            <person name="Salzberg S.L."/>
            <person name="Silva J.C."/>
            <person name="Haas B.J."/>
            <person name="Majoros W.H."/>
            <person name="Farzad M."/>
            <person name="Carlton J.M."/>
            <person name="Smith R.K. Jr."/>
            <person name="Garg J."/>
            <person name="Pearlman R.E."/>
            <person name="Karrer K.M."/>
            <person name="Sun L."/>
            <person name="Manning G."/>
            <person name="Elde N.C."/>
            <person name="Turkewitz A.P."/>
            <person name="Asai D.J."/>
            <person name="Wilkes D.E."/>
            <person name="Wang Y."/>
            <person name="Cai H."/>
            <person name="Collins K."/>
            <person name="Stewart B.A."/>
            <person name="Lee S.R."/>
            <person name="Wilamowska K."/>
            <person name="Weinberg Z."/>
            <person name="Ruzzo W.L."/>
            <person name="Wloga D."/>
            <person name="Gaertig J."/>
            <person name="Frankel J."/>
            <person name="Tsao C.-C."/>
            <person name="Gorovsky M.A."/>
            <person name="Keeling P.J."/>
            <person name="Waller R.F."/>
            <person name="Patron N.J."/>
            <person name="Cherry J.M."/>
            <person name="Stover N.A."/>
            <person name="Krieger C.J."/>
            <person name="del Toro C."/>
            <person name="Ryder H.F."/>
            <person name="Williamson S.C."/>
            <person name="Barbeau R.A."/>
            <person name="Hamilton E.P."/>
            <person name="Orias E."/>
        </authorList>
    </citation>
    <scope>NUCLEOTIDE SEQUENCE [LARGE SCALE GENOMIC DNA]</scope>
    <source>
        <strain evidence="4">SB210</strain>
    </source>
</reference>
<feature type="coiled-coil region" evidence="1">
    <location>
        <begin position="399"/>
        <end position="426"/>
    </location>
</feature>
<feature type="compositionally biased region" description="Low complexity" evidence="2">
    <location>
        <begin position="123"/>
        <end position="134"/>
    </location>
</feature>
<proteinExistence type="predicted"/>
<feature type="region of interest" description="Disordered" evidence="2">
    <location>
        <begin position="123"/>
        <end position="150"/>
    </location>
</feature>
<dbReference type="AlphaFoldDB" id="Q22AK1"/>